<dbReference type="eggNOG" id="ENOG502R9C7">
    <property type="taxonomic scope" value="Eukaryota"/>
</dbReference>
<sequence>MSSHSSQGFTEVQQMHSKLEIRREQCRNNQARYRNKQRLIQSQLESSVQQLRRELEGLKRQRQDVLLAEKTDQSPWTIVAEVFRIVESSLRSPWKLENEEDMRKDIETRRNLTFLNKAFSSNVAMGNLTGNDTLVDQWRRYSLTFGDSRLQLQRVESVSDGRITATARLQVTVTELVLRCMFPHLAEIEPQSKYDIHPTLRERLLGQHLDCSVLVDFLFDDDNGRVVRLEPRVDLMPELLRVLGDLKDVSEVYTSTPNDGSVVEKRFGYSAADSSN</sequence>
<dbReference type="VEuPathDB" id="FungiDB:KRP22_7144"/>
<dbReference type="CDD" id="cd14686">
    <property type="entry name" value="bZIP"/>
    <property type="match status" value="1"/>
</dbReference>
<dbReference type="EnsemblProtists" id="Phyra73347">
    <property type="protein sequence ID" value="Phyra73347"/>
    <property type="gene ID" value="Phyra73347"/>
</dbReference>
<dbReference type="InParanoid" id="H3GCW0"/>
<organism evidence="2 3">
    <name type="scientific">Phytophthora ramorum</name>
    <name type="common">Sudden oak death agent</name>
    <dbReference type="NCBI Taxonomy" id="164328"/>
    <lineage>
        <taxon>Eukaryota</taxon>
        <taxon>Sar</taxon>
        <taxon>Stramenopiles</taxon>
        <taxon>Oomycota</taxon>
        <taxon>Peronosporomycetes</taxon>
        <taxon>Peronosporales</taxon>
        <taxon>Peronosporaceae</taxon>
        <taxon>Phytophthora</taxon>
    </lineage>
</organism>
<protein>
    <recommendedName>
        <fullName evidence="4">Bzip transcription factor</fullName>
    </recommendedName>
</protein>
<name>H3GCW0_PHYRM</name>
<proteinExistence type="predicted"/>
<evidence type="ECO:0000313" key="3">
    <source>
        <dbReference type="Proteomes" id="UP000005238"/>
    </source>
</evidence>
<keyword evidence="3" id="KW-1185">Reference proteome</keyword>
<dbReference type="Proteomes" id="UP000005238">
    <property type="component" value="Unassembled WGS sequence"/>
</dbReference>
<feature type="coiled-coil region" evidence="1">
    <location>
        <begin position="16"/>
        <end position="68"/>
    </location>
</feature>
<evidence type="ECO:0000256" key="1">
    <source>
        <dbReference type="SAM" id="Coils"/>
    </source>
</evidence>
<dbReference type="EMBL" id="DS566000">
    <property type="status" value="NOT_ANNOTATED_CDS"/>
    <property type="molecule type" value="Genomic_DNA"/>
</dbReference>
<dbReference type="OMA" id="RRYSQYF"/>
<dbReference type="HOGENOM" id="CLU_051444_1_1_1"/>
<dbReference type="VEuPathDB" id="FungiDB:KRP23_9858"/>
<evidence type="ECO:0008006" key="4">
    <source>
        <dbReference type="Google" id="ProtNLM"/>
    </source>
</evidence>
<dbReference type="AlphaFoldDB" id="H3GCW0"/>
<reference evidence="3" key="1">
    <citation type="journal article" date="2006" name="Science">
        <title>Phytophthora genome sequences uncover evolutionary origins and mechanisms of pathogenesis.</title>
        <authorList>
            <person name="Tyler B.M."/>
            <person name="Tripathy S."/>
            <person name="Zhang X."/>
            <person name="Dehal P."/>
            <person name="Jiang R.H."/>
            <person name="Aerts A."/>
            <person name="Arredondo F.D."/>
            <person name="Baxter L."/>
            <person name="Bensasson D."/>
            <person name="Beynon J.L."/>
            <person name="Chapman J."/>
            <person name="Damasceno C.M."/>
            <person name="Dorrance A.E."/>
            <person name="Dou D."/>
            <person name="Dickerman A.W."/>
            <person name="Dubchak I.L."/>
            <person name="Garbelotto M."/>
            <person name="Gijzen M."/>
            <person name="Gordon S.G."/>
            <person name="Govers F."/>
            <person name="Grunwald N.J."/>
            <person name="Huang W."/>
            <person name="Ivors K.L."/>
            <person name="Jones R.W."/>
            <person name="Kamoun S."/>
            <person name="Krampis K."/>
            <person name="Lamour K.H."/>
            <person name="Lee M.K."/>
            <person name="McDonald W.H."/>
            <person name="Medina M."/>
            <person name="Meijer H.J."/>
            <person name="Nordberg E.K."/>
            <person name="Maclean D.J."/>
            <person name="Ospina-Giraldo M.D."/>
            <person name="Morris P.F."/>
            <person name="Phuntumart V."/>
            <person name="Putnam N.H."/>
            <person name="Rash S."/>
            <person name="Rose J.K."/>
            <person name="Sakihama Y."/>
            <person name="Salamov A.A."/>
            <person name="Savidor A."/>
            <person name="Scheuring C.F."/>
            <person name="Smith B.M."/>
            <person name="Sobral B.W."/>
            <person name="Terry A."/>
            <person name="Torto-Alalibo T.A."/>
            <person name="Win J."/>
            <person name="Xu Z."/>
            <person name="Zhang H."/>
            <person name="Grigoriev I.V."/>
            <person name="Rokhsar D.S."/>
            <person name="Boore J.L."/>
        </authorList>
    </citation>
    <scope>NUCLEOTIDE SEQUENCE [LARGE SCALE GENOMIC DNA]</scope>
    <source>
        <strain evidence="3">Pr102</strain>
    </source>
</reference>
<accession>H3GCW0</accession>
<reference evidence="2" key="2">
    <citation type="submission" date="2015-06" db="UniProtKB">
        <authorList>
            <consortium name="EnsemblProtists"/>
        </authorList>
    </citation>
    <scope>IDENTIFICATION</scope>
    <source>
        <strain evidence="2">Pr102</strain>
    </source>
</reference>
<keyword evidence="1" id="KW-0175">Coiled coil</keyword>
<evidence type="ECO:0000313" key="2">
    <source>
        <dbReference type="EnsemblProtists" id="Phyra73347"/>
    </source>
</evidence>